<dbReference type="RefSeq" id="WP_214658653.1">
    <property type="nucleotide sequence ID" value="NZ_CP017634.1"/>
</dbReference>
<dbReference type="AlphaFoldDB" id="A0A3G1KUC2"/>
<evidence type="ECO:0000313" key="5">
    <source>
        <dbReference type="Proteomes" id="UP000323521"/>
    </source>
</evidence>
<feature type="domain" description="EamA" evidence="3">
    <location>
        <begin position="7"/>
        <end position="137"/>
    </location>
</feature>
<proteinExistence type="inferred from homology"/>
<dbReference type="PANTHER" id="PTHR22911">
    <property type="entry name" value="ACYL-MALONYL CONDENSING ENZYME-RELATED"/>
    <property type="match status" value="1"/>
</dbReference>
<keyword evidence="2" id="KW-1133">Transmembrane helix</keyword>
<dbReference type="SUPFAM" id="SSF103481">
    <property type="entry name" value="Multidrug resistance efflux transporter EmrE"/>
    <property type="match status" value="2"/>
</dbReference>
<accession>A0A3G1KUC2</accession>
<dbReference type="Proteomes" id="UP000323521">
    <property type="component" value="Chromosome"/>
</dbReference>
<feature type="transmembrane region" description="Helical" evidence="2">
    <location>
        <begin position="272"/>
        <end position="288"/>
    </location>
</feature>
<gene>
    <name evidence="4" type="ORF">DCMF_15950</name>
</gene>
<evidence type="ECO:0000259" key="3">
    <source>
        <dbReference type="Pfam" id="PF00892"/>
    </source>
</evidence>
<feature type="transmembrane region" description="Helical" evidence="2">
    <location>
        <begin position="151"/>
        <end position="167"/>
    </location>
</feature>
<keyword evidence="2" id="KW-0812">Transmembrane</keyword>
<dbReference type="InterPro" id="IPR037185">
    <property type="entry name" value="EmrE-like"/>
</dbReference>
<dbReference type="EMBL" id="CP017634">
    <property type="protein sequence ID" value="ATW26068.1"/>
    <property type="molecule type" value="Genomic_DNA"/>
</dbReference>
<sequence length="290" mass="32811">MTLSWFPLVLVYIVTNTISKIIQKQAVKDDAVDPTAFSACFLFTVGIMTLPFLFVEKIVLTWDLKVWLAVLLSSIFYTACMALFYHAMKQIEVSQVEAVATTRSIWVMVIGVVFFHETLGFSKFVGVMLIFLGLAATYWDQGKFTNFARPHFYTLGYALMISSAYALDKYALNYFSVCLYQVIIYIFPSLITAIFMPGTLGKMKAFLKPQKTTYFILLCCFFQMISTLALYRAYQVGGELSVVGPLSQITTVLTIMTGILLLKERWNLKNKIAGVILAFLGVLFIKVIRF</sequence>
<dbReference type="InterPro" id="IPR000620">
    <property type="entry name" value="EamA_dom"/>
</dbReference>
<feature type="transmembrane region" description="Helical" evidence="2">
    <location>
        <begin position="240"/>
        <end position="260"/>
    </location>
</feature>
<name>A0A3G1KUC2_FORW1</name>
<evidence type="ECO:0000313" key="4">
    <source>
        <dbReference type="EMBL" id="ATW26068.1"/>
    </source>
</evidence>
<keyword evidence="5" id="KW-1185">Reference proteome</keyword>
<feature type="domain" description="EamA" evidence="3">
    <location>
        <begin position="152"/>
        <end position="285"/>
    </location>
</feature>
<feature type="transmembrane region" description="Helical" evidence="2">
    <location>
        <begin position="66"/>
        <end position="86"/>
    </location>
</feature>
<feature type="transmembrane region" description="Helical" evidence="2">
    <location>
        <begin position="6"/>
        <end position="23"/>
    </location>
</feature>
<feature type="transmembrane region" description="Helical" evidence="2">
    <location>
        <begin position="179"/>
        <end position="200"/>
    </location>
</feature>
<dbReference type="Gene3D" id="1.10.3730.20">
    <property type="match status" value="2"/>
</dbReference>
<protein>
    <recommendedName>
        <fullName evidence="3">EamA domain-containing protein</fullName>
    </recommendedName>
</protein>
<dbReference type="KEGG" id="fwa:DCMF_15950"/>
<feature type="transmembrane region" description="Helical" evidence="2">
    <location>
        <begin position="212"/>
        <end position="234"/>
    </location>
</feature>
<organism evidence="4 5">
    <name type="scientific">Formimonas warabiya</name>
    <dbReference type="NCBI Taxonomy" id="1761012"/>
    <lineage>
        <taxon>Bacteria</taxon>
        <taxon>Bacillati</taxon>
        <taxon>Bacillota</taxon>
        <taxon>Clostridia</taxon>
        <taxon>Eubacteriales</taxon>
        <taxon>Peptococcaceae</taxon>
        <taxon>Candidatus Formimonas</taxon>
    </lineage>
</organism>
<evidence type="ECO:0000256" key="2">
    <source>
        <dbReference type="SAM" id="Phobius"/>
    </source>
</evidence>
<evidence type="ECO:0000256" key="1">
    <source>
        <dbReference type="ARBA" id="ARBA00007362"/>
    </source>
</evidence>
<dbReference type="PANTHER" id="PTHR22911:SF137">
    <property type="entry name" value="SOLUTE CARRIER FAMILY 35 MEMBER G2-RELATED"/>
    <property type="match status" value="1"/>
</dbReference>
<dbReference type="GO" id="GO:0016020">
    <property type="term" value="C:membrane"/>
    <property type="evidence" value="ECO:0007669"/>
    <property type="project" value="InterPro"/>
</dbReference>
<reference evidence="4 5" key="1">
    <citation type="submission" date="2016-10" db="EMBL/GenBank/DDBJ databases">
        <title>Complete Genome Sequence of Peptococcaceae strain DCMF.</title>
        <authorList>
            <person name="Edwards R.J."/>
            <person name="Holland S.I."/>
            <person name="Deshpande N.P."/>
            <person name="Wong Y.K."/>
            <person name="Ertan H."/>
            <person name="Manefield M."/>
            <person name="Russell T.L."/>
            <person name="Lee M.J."/>
        </authorList>
    </citation>
    <scope>NUCLEOTIDE SEQUENCE [LARGE SCALE GENOMIC DNA]</scope>
    <source>
        <strain evidence="4 5">DCMF</strain>
    </source>
</reference>
<keyword evidence="2" id="KW-0472">Membrane</keyword>
<feature type="transmembrane region" description="Helical" evidence="2">
    <location>
        <begin position="35"/>
        <end position="54"/>
    </location>
</feature>
<dbReference type="Pfam" id="PF00892">
    <property type="entry name" value="EamA"/>
    <property type="match status" value="2"/>
</dbReference>
<comment type="similarity">
    <text evidence="1">Belongs to the EamA transporter family.</text>
</comment>